<evidence type="ECO:0000313" key="6">
    <source>
        <dbReference type="Proteomes" id="UP000594688"/>
    </source>
</evidence>
<dbReference type="PANTHER" id="PTHR30480">
    <property type="entry name" value="BETA-HEXOSAMINIDASE-RELATED"/>
    <property type="match status" value="1"/>
</dbReference>
<evidence type="ECO:0000256" key="1">
    <source>
        <dbReference type="ARBA" id="ARBA00005336"/>
    </source>
</evidence>
<dbReference type="PANTHER" id="PTHR30480:SF16">
    <property type="entry name" value="GLYCOSIDE HYDROLASE FAMILY 3 DOMAIN PROTEIN"/>
    <property type="match status" value="1"/>
</dbReference>
<keyword evidence="3 5" id="KW-0326">Glycosidase</keyword>
<dbReference type="InterPro" id="IPR001764">
    <property type="entry name" value="Glyco_hydro_3_N"/>
</dbReference>
<gene>
    <name evidence="5" type="primary">nagZ</name>
    <name evidence="5" type="ORF">G3M70_04940</name>
</gene>
<name>A0A7T0BVK9_9BACT</name>
<organism evidence="5 6">
    <name type="scientific">Candidatus Nitronauta litoralis</name>
    <dbReference type="NCBI Taxonomy" id="2705533"/>
    <lineage>
        <taxon>Bacteria</taxon>
        <taxon>Pseudomonadati</taxon>
        <taxon>Nitrospinota/Tectimicrobiota group</taxon>
        <taxon>Nitrospinota</taxon>
        <taxon>Nitrospinia</taxon>
        <taxon>Nitrospinales</taxon>
        <taxon>Nitrospinaceae</taxon>
        <taxon>Candidatus Nitronauta</taxon>
    </lineage>
</organism>
<evidence type="ECO:0000259" key="4">
    <source>
        <dbReference type="Pfam" id="PF00933"/>
    </source>
</evidence>
<dbReference type="InterPro" id="IPR017853">
    <property type="entry name" value="GH"/>
</dbReference>
<dbReference type="GO" id="GO:0004563">
    <property type="term" value="F:beta-N-acetylhexosaminidase activity"/>
    <property type="evidence" value="ECO:0007669"/>
    <property type="project" value="UniProtKB-EC"/>
</dbReference>
<comment type="similarity">
    <text evidence="1">Belongs to the glycosyl hydrolase 3 family.</text>
</comment>
<dbReference type="SUPFAM" id="SSF51445">
    <property type="entry name" value="(Trans)glycosidases"/>
    <property type="match status" value="1"/>
</dbReference>
<dbReference type="EC" id="3.2.1.52" evidence="5"/>
<accession>A0A7T0BVK9</accession>
<dbReference type="GO" id="GO:0005975">
    <property type="term" value="P:carbohydrate metabolic process"/>
    <property type="evidence" value="ECO:0007669"/>
    <property type="project" value="InterPro"/>
</dbReference>
<dbReference type="Gene3D" id="3.20.20.300">
    <property type="entry name" value="Glycoside hydrolase, family 3, N-terminal domain"/>
    <property type="match status" value="1"/>
</dbReference>
<dbReference type="Proteomes" id="UP000594688">
    <property type="component" value="Chromosome"/>
</dbReference>
<dbReference type="NCBIfam" id="NF003740">
    <property type="entry name" value="PRK05337.1"/>
    <property type="match status" value="1"/>
</dbReference>
<proteinExistence type="inferred from homology"/>
<sequence length="364" mass="40406">MKPLETLSQRAGQMIIAGIEGTTLTKETEQLIRDCQVGGIILFSRNYENPEQLFQLVRDLQKLANEVSPDWPLFISVDQEGGKVIRLSEPFTQFPEAGCLGIADSHELAYQFGMALGKELSAIGINMNYAPVLDVNTNPDNPIIGMRALSDDPLRVGVLGLALLNGMQDHGVLAVGKHFPGHGNTKQDSHLELPTVDRDKATLEQVELAPFSHSIQNGLKAIMTAHVVYPAWDKKLPATFSEKILKQVLRKQLQFDGLLISDDLEMKAIEDQYEFDKLAGMGVWAGLDIFMVCNNPDRVRILHESIMAGIRSRAINPDSVHMTIDRIERIKAALPPFPKKAPSFDDWSEEHTRLAEKMAGFLSS</sequence>
<dbReference type="AlphaFoldDB" id="A0A7T0BVK9"/>
<dbReference type="InterPro" id="IPR036962">
    <property type="entry name" value="Glyco_hydro_3_N_sf"/>
</dbReference>
<evidence type="ECO:0000256" key="2">
    <source>
        <dbReference type="ARBA" id="ARBA00022801"/>
    </source>
</evidence>
<evidence type="ECO:0000313" key="5">
    <source>
        <dbReference type="EMBL" id="QPJ61267.1"/>
    </source>
</evidence>
<keyword evidence="2 5" id="KW-0378">Hydrolase</keyword>
<evidence type="ECO:0000256" key="3">
    <source>
        <dbReference type="ARBA" id="ARBA00023295"/>
    </source>
</evidence>
<dbReference type="InterPro" id="IPR050226">
    <property type="entry name" value="NagZ_Beta-hexosaminidase"/>
</dbReference>
<feature type="domain" description="Glycoside hydrolase family 3 N-terminal" evidence="4">
    <location>
        <begin position="7"/>
        <end position="327"/>
    </location>
</feature>
<reference evidence="5 6" key="1">
    <citation type="submission" date="2020-02" db="EMBL/GenBank/DDBJ databases">
        <title>Genomic and physiological characterization of two novel Nitrospinaceae genera.</title>
        <authorList>
            <person name="Mueller A.J."/>
            <person name="Jung M.-Y."/>
            <person name="Strachan C.R."/>
            <person name="Herbold C.W."/>
            <person name="Kirkegaard R.H."/>
            <person name="Daims H."/>
        </authorList>
    </citation>
    <scope>NUCLEOTIDE SEQUENCE [LARGE SCALE GENOMIC DNA]</scope>
    <source>
        <strain evidence="5">EB</strain>
    </source>
</reference>
<dbReference type="GO" id="GO:0009254">
    <property type="term" value="P:peptidoglycan turnover"/>
    <property type="evidence" value="ECO:0007669"/>
    <property type="project" value="TreeGrafter"/>
</dbReference>
<dbReference type="EMBL" id="CP048685">
    <property type="protein sequence ID" value="QPJ61267.1"/>
    <property type="molecule type" value="Genomic_DNA"/>
</dbReference>
<dbReference type="KEGG" id="nli:G3M70_04940"/>
<protein>
    <submittedName>
        <fullName evidence="5">Beta-N-acetylhexosaminidase</fullName>
        <ecNumber evidence="5">3.2.1.52</ecNumber>
    </submittedName>
</protein>
<dbReference type="Pfam" id="PF00933">
    <property type="entry name" value="Glyco_hydro_3"/>
    <property type="match status" value="1"/>
</dbReference>